<evidence type="ECO:0000256" key="5">
    <source>
        <dbReference type="ARBA" id="ARBA00023002"/>
    </source>
</evidence>
<keyword evidence="6" id="KW-0186">Copper</keyword>
<evidence type="ECO:0000313" key="14">
    <source>
        <dbReference type="Proteomes" id="UP000800200"/>
    </source>
</evidence>
<dbReference type="Pfam" id="PF00264">
    <property type="entry name" value="Tyrosinase"/>
    <property type="match status" value="1"/>
</dbReference>
<keyword evidence="14" id="KW-1185">Reference proteome</keyword>
<dbReference type="PANTHER" id="PTHR11474:SF76">
    <property type="entry name" value="SHKT DOMAIN-CONTAINING PROTEIN"/>
    <property type="match status" value="1"/>
</dbReference>
<proteinExistence type="inferred from homology"/>
<reference evidence="13" key="1">
    <citation type="journal article" date="2020" name="Stud. Mycol.">
        <title>101 Dothideomycetes genomes: a test case for predicting lifestyles and emergence of pathogens.</title>
        <authorList>
            <person name="Haridas S."/>
            <person name="Albert R."/>
            <person name="Binder M."/>
            <person name="Bloem J."/>
            <person name="Labutti K."/>
            <person name="Salamov A."/>
            <person name="Andreopoulos B."/>
            <person name="Baker S."/>
            <person name="Barry K."/>
            <person name="Bills G."/>
            <person name="Bluhm B."/>
            <person name="Cannon C."/>
            <person name="Castanera R."/>
            <person name="Culley D."/>
            <person name="Daum C."/>
            <person name="Ezra D."/>
            <person name="Gonzalez J."/>
            <person name="Henrissat B."/>
            <person name="Kuo A."/>
            <person name="Liang C."/>
            <person name="Lipzen A."/>
            <person name="Lutzoni F."/>
            <person name="Magnuson J."/>
            <person name="Mondo S."/>
            <person name="Nolan M."/>
            <person name="Ohm R."/>
            <person name="Pangilinan J."/>
            <person name="Park H.-J."/>
            <person name="Ramirez L."/>
            <person name="Alfaro M."/>
            <person name="Sun H."/>
            <person name="Tritt A."/>
            <person name="Yoshinaga Y."/>
            <person name="Zwiers L.-H."/>
            <person name="Turgeon B."/>
            <person name="Goodwin S."/>
            <person name="Spatafora J."/>
            <person name="Crous P."/>
            <person name="Grigoriev I."/>
        </authorList>
    </citation>
    <scope>NUCLEOTIDE SEQUENCE</scope>
    <source>
        <strain evidence="13">CBS 207.26</strain>
    </source>
</reference>
<name>A0A6A6E5D0_9PEZI</name>
<dbReference type="Gene3D" id="1.10.1280.10">
    <property type="entry name" value="Di-copper center containing domain from catechol oxidase"/>
    <property type="match status" value="1"/>
</dbReference>
<evidence type="ECO:0000256" key="2">
    <source>
        <dbReference type="ARBA" id="ARBA00009928"/>
    </source>
</evidence>
<dbReference type="Proteomes" id="UP000800200">
    <property type="component" value="Unassembled WGS sequence"/>
</dbReference>
<dbReference type="PRINTS" id="PR00092">
    <property type="entry name" value="TYROSINASE"/>
</dbReference>
<evidence type="ECO:0000256" key="9">
    <source>
        <dbReference type="ARBA" id="ARBA00048233"/>
    </source>
</evidence>
<comment type="cofactor">
    <cofactor evidence="1">
        <name>Cu(2+)</name>
        <dbReference type="ChEBI" id="CHEBI:29036"/>
    </cofactor>
</comment>
<dbReference type="InterPro" id="IPR002227">
    <property type="entry name" value="Tyrosinase_Cu-bd"/>
</dbReference>
<evidence type="ECO:0000256" key="3">
    <source>
        <dbReference type="ARBA" id="ARBA00011906"/>
    </source>
</evidence>
<accession>A0A6A6E5D0</accession>
<keyword evidence="4" id="KW-0479">Metal-binding</keyword>
<comment type="catalytic activity">
    <reaction evidence="10">
        <text>L-tyrosine + O2 = L-dopaquinone + H2O</text>
        <dbReference type="Rhea" id="RHEA:18117"/>
        <dbReference type="ChEBI" id="CHEBI:15377"/>
        <dbReference type="ChEBI" id="CHEBI:15379"/>
        <dbReference type="ChEBI" id="CHEBI:57924"/>
        <dbReference type="ChEBI" id="CHEBI:58315"/>
        <dbReference type="EC" id="1.14.18.1"/>
    </reaction>
</comment>
<evidence type="ECO:0000313" key="13">
    <source>
        <dbReference type="EMBL" id="KAF2187121.1"/>
    </source>
</evidence>
<dbReference type="InterPro" id="IPR050316">
    <property type="entry name" value="Tyrosinase/Hemocyanin"/>
</dbReference>
<dbReference type="SUPFAM" id="SSF48056">
    <property type="entry name" value="Di-copper centre-containing domain"/>
    <property type="match status" value="1"/>
</dbReference>
<dbReference type="GO" id="GO:0042438">
    <property type="term" value="P:melanin biosynthetic process"/>
    <property type="evidence" value="ECO:0007669"/>
    <property type="project" value="UniProtKB-KW"/>
</dbReference>
<keyword evidence="7" id="KW-0503">Monooxygenase</keyword>
<evidence type="ECO:0000259" key="12">
    <source>
        <dbReference type="PROSITE" id="PS00497"/>
    </source>
</evidence>
<keyword evidence="8" id="KW-0470">Melanin biosynthesis</keyword>
<dbReference type="Pfam" id="PF18132">
    <property type="entry name" value="Tyrosinase_C"/>
    <property type="match status" value="1"/>
</dbReference>
<dbReference type="EMBL" id="ML994628">
    <property type="protein sequence ID" value="KAF2187121.1"/>
    <property type="molecule type" value="Genomic_DNA"/>
</dbReference>
<dbReference type="AlphaFoldDB" id="A0A6A6E5D0"/>
<dbReference type="OrthoDB" id="6132182at2759"/>
<dbReference type="PROSITE" id="PS00497">
    <property type="entry name" value="TYROSINASE_1"/>
    <property type="match status" value="1"/>
</dbReference>
<sequence length="602" mass="67040">MWLTRLSTVFLVASGVGSSPLQPRGNGQPHMRDITIVTGVQKGKNESGSVPVRREIHDLKASYPDQWNVYILGLRAFQLADQTDPKSFYQIAGIHGRPYVAWEGAEGIPEKRAGYCPHTNTMFFGWHRAYLALYEQELYKHVQNVAWQFPSHLVSRYTSAAEDFRVPYWDWALGEAGGPFPDFFTSPIIQVIGTSGKEETVSNPLHHFEFHPNVPGDFEGRYSGYNTTLRWPTSDKPSAQSQDSKLVDDFNGQITPLHDAIGRGFGIAKNMNEFVLTHVEVPHGWVHFTIGGGKPRNTYDGHMWPLDYSAFEPLFMLHHCNVDRIFALWQAANPDKYVEPKSVGYSGTFTIPDKTIVDADTPLSPFWNTPNTFWTTNGVRDTTVLGYAYPETKRWTYESPEKYKEGVNAAVANLYSASARARLTGNAVTGGDLKHINADNSFMDWSINMQASPVLLPGTLTVRFSLIGEFSSDPVAEVGAWHVLIPENHEMERRKVEQDSIPELKLKGTVSLTASLLDDIAAGKLESLNQNQVLPYLKQKLTWKVYAANGTVIPHGSLQGLTIDVVSIKVSIPDDPNLPLNYSNEPISHSDVMFGRGGGTKA</sequence>
<evidence type="ECO:0000256" key="6">
    <source>
        <dbReference type="ARBA" id="ARBA00023008"/>
    </source>
</evidence>
<evidence type="ECO:0000256" key="10">
    <source>
        <dbReference type="ARBA" id="ARBA00048881"/>
    </source>
</evidence>
<feature type="domain" description="Tyrosinase copper-binding" evidence="12">
    <location>
        <begin position="118"/>
        <end position="135"/>
    </location>
</feature>
<evidence type="ECO:0000256" key="7">
    <source>
        <dbReference type="ARBA" id="ARBA00023033"/>
    </source>
</evidence>
<dbReference type="GO" id="GO:0004503">
    <property type="term" value="F:tyrosinase activity"/>
    <property type="evidence" value="ECO:0007669"/>
    <property type="project" value="UniProtKB-EC"/>
</dbReference>
<evidence type="ECO:0000256" key="8">
    <source>
        <dbReference type="ARBA" id="ARBA00023101"/>
    </source>
</evidence>
<protein>
    <recommendedName>
        <fullName evidence="3">tyrosinase</fullName>
        <ecNumber evidence="3">1.14.18.1</ecNumber>
    </recommendedName>
</protein>
<evidence type="ECO:0000256" key="1">
    <source>
        <dbReference type="ARBA" id="ARBA00001973"/>
    </source>
</evidence>
<comment type="similarity">
    <text evidence="2">Belongs to the tyrosinase family.</text>
</comment>
<comment type="catalytic activity">
    <reaction evidence="9">
        <text>2 L-dopa + O2 = 2 L-dopaquinone + 2 H2O</text>
        <dbReference type="Rhea" id="RHEA:34287"/>
        <dbReference type="ChEBI" id="CHEBI:15377"/>
        <dbReference type="ChEBI" id="CHEBI:15379"/>
        <dbReference type="ChEBI" id="CHEBI:57504"/>
        <dbReference type="ChEBI" id="CHEBI:57924"/>
        <dbReference type="EC" id="1.14.18.1"/>
    </reaction>
</comment>
<dbReference type="InterPro" id="IPR008922">
    <property type="entry name" value="Di-copper_centre_dom_sf"/>
</dbReference>
<keyword evidence="5" id="KW-0560">Oxidoreductase</keyword>
<gene>
    <name evidence="13" type="ORF">K469DRAFT_725700</name>
</gene>
<dbReference type="GO" id="GO:0046872">
    <property type="term" value="F:metal ion binding"/>
    <property type="evidence" value="ECO:0007669"/>
    <property type="project" value="UniProtKB-KW"/>
</dbReference>
<dbReference type="InterPro" id="IPR041640">
    <property type="entry name" value="Tyrosinase_C"/>
</dbReference>
<feature type="signal peptide" evidence="11">
    <location>
        <begin position="1"/>
        <end position="18"/>
    </location>
</feature>
<feature type="chain" id="PRO_5025443481" description="tyrosinase" evidence="11">
    <location>
        <begin position="19"/>
        <end position="602"/>
    </location>
</feature>
<dbReference type="PANTHER" id="PTHR11474">
    <property type="entry name" value="TYROSINASE FAMILY MEMBER"/>
    <property type="match status" value="1"/>
</dbReference>
<evidence type="ECO:0000256" key="4">
    <source>
        <dbReference type="ARBA" id="ARBA00022723"/>
    </source>
</evidence>
<evidence type="ECO:0000256" key="11">
    <source>
        <dbReference type="SAM" id="SignalP"/>
    </source>
</evidence>
<organism evidence="13 14">
    <name type="scientific">Zopfia rhizophila CBS 207.26</name>
    <dbReference type="NCBI Taxonomy" id="1314779"/>
    <lineage>
        <taxon>Eukaryota</taxon>
        <taxon>Fungi</taxon>
        <taxon>Dikarya</taxon>
        <taxon>Ascomycota</taxon>
        <taxon>Pezizomycotina</taxon>
        <taxon>Dothideomycetes</taxon>
        <taxon>Dothideomycetes incertae sedis</taxon>
        <taxon>Zopfiaceae</taxon>
        <taxon>Zopfia</taxon>
    </lineage>
</organism>
<dbReference type="EC" id="1.14.18.1" evidence="3"/>
<keyword evidence="11" id="KW-0732">Signal</keyword>